<feature type="chain" id="PRO_5037494479" description="DUF5642 domain-containing protein" evidence="1">
    <location>
        <begin position="28"/>
        <end position="211"/>
    </location>
</feature>
<evidence type="ECO:0008006" key="4">
    <source>
        <dbReference type="Google" id="ProtNLM"/>
    </source>
</evidence>
<evidence type="ECO:0000313" key="3">
    <source>
        <dbReference type="Proteomes" id="UP000639606"/>
    </source>
</evidence>
<keyword evidence="1" id="KW-0732">Signal</keyword>
<reference evidence="2" key="1">
    <citation type="journal article" date="2014" name="Int. J. Syst. Evol. Microbiol.">
        <title>Complete genome sequence of Corynebacterium casei LMG S-19264T (=DSM 44701T), isolated from a smear-ripened cheese.</title>
        <authorList>
            <consortium name="US DOE Joint Genome Institute (JGI-PGF)"/>
            <person name="Walter F."/>
            <person name="Albersmeier A."/>
            <person name="Kalinowski J."/>
            <person name="Ruckert C."/>
        </authorList>
    </citation>
    <scope>NUCLEOTIDE SEQUENCE</scope>
    <source>
        <strain evidence="2">JCM 3313</strain>
    </source>
</reference>
<accession>A0A918AK40</accession>
<comment type="caution">
    <text evidence="2">The sequence shown here is derived from an EMBL/GenBank/DDBJ whole genome shotgun (WGS) entry which is preliminary data.</text>
</comment>
<proteinExistence type="predicted"/>
<reference evidence="2" key="2">
    <citation type="submission" date="2020-09" db="EMBL/GenBank/DDBJ databases">
        <authorList>
            <person name="Sun Q."/>
            <person name="Ohkuma M."/>
        </authorList>
    </citation>
    <scope>NUCLEOTIDE SEQUENCE</scope>
    <source>
        <strain evidence="2">JCM 3313</strain>
    </source>
</reference>
<dbReference type="AlphaFoldDB" id="A0A918AK40"/>
<evidence type="ECO:0000256" key="1">
    <source>
        <dbReference type="SAM" id="SignalP"/>
    </source>
</evidence>
<keyword evidence="3" id="KW-1185">Reference proteome</keyword>
<protein>
    <recommendedName>
        <fullName evidence="4">DUF5642 domain-containing protein</fullName>
    </recommendedName>
</protein>
<gene>
    <name evidence="2" type="ORF">GCM10010185_23430</name>
</gene>
<dbReference type="Proteomes" id="UP000639606">
    <property type="component" value="Unassembled WGS sequence"/>
</dbReference>
<sequence>MHYLVGLMGSRTVVLVGLVLGCTVACSAEQAPPPPAPPIPKIVPPTSASRVPVMVDRPLPDDCELVVPVEVMNQRLGRELPGEPRLIIGIPEPALGRTGKIDCYYGLAQGQQLAAAPVVIGLSAYNDEATARGRVTDSVSAERQEGGAVSEVEVGKQKGSLVVTRDERLLLGSLGKTTFVVRVKAGVVPDDQVGPVLAALAAQSMTPTEDV</sequence>
<evidence type="ECO:0000313" key="2">
    <source>
        <dbReference type="EMBL" id="GGP50485.1"/>
    </source>
</evidence>
<dbReference type="EMBL" id="BMRG01000003">
    <property type="protein sequence ID" value="GGP50485.1"/>
    <property type="molecule type" value="Genomic_DNA"/>
</dbReference>
<name>A0A918AK40_9PSEU</name>
<organism evidence="2 3">
    <name type="scientific">Saccharothrix coeruleofusca</name>
    <dbReference type="NCBI Taxonomy" id="33919"/>
    <lineage>
        <taxon>Bacteria</taxon>
        <taxon>Bacillati</taxon>
        <taxon>Actinomycetota</taxon>
        <taxon>Actinomycetes</taxon>
        <taxon>Pseudonocardiales</taxon>
        <taxon>Pseudonocardiaceae</taxon>
        <taxon>Saccharothrix</taxon>
    </lineage>
</organism>
<feature type="signal peptide" evidence="1">
    <location>
        <begin position="1"/>
        <end position="27"/>
    </location>
</feature>